<gene>
    <name evidence="3" type="ORF">RFI_30145</name>
</gene>
<protein>
    <submittedName>
        <fullName evidence="3">Uncharacterized protein</fullName>
    </submittedName>
</protein>
<dbReference type="AlphaFoldDB" id="X6LZ89"/>
<organism evidence="3 4">
    <name type="scientific">Reticulomyxa filosa</name>
    <dbReference type="NCBI Taxonomy" id="46433"/>
    <lineage>
        <taxon>Eukaryota</taxon>
        <taxon>Sar</taxon>
        <taxon>Rhizaria</taxon>
        <taxon>Retaria</taxon>
        <taxon>Foraminifera</taxon>
        <taxon>Monothalamids</taxon>
        <taxon>Reticulomyxidae</taxon>
        <taxon>Reticulomyxa</taxon>
    </lineage>
</organism>
<feature type="region of interest" description="Disordered" evidence="1">
    <location>
        <begin position="184"/>
        <end position="235"/>
    </location>
</feature>
<proteinExistence type="predicted"/>
<evidence type="ECO:0000313" key="4">
    <source>
        <dbReference type="Proteomes" id="UP000023152"/>
    </source>
</evidence>
<evidence type="ECO:0000256" key="1">
    <source>
        <dbReference type="SAM" id="MobiDB-lite"/>
    </source>
</evidence>
<name>X6LZ89_RETFI</name>
<keyword evidence="4" id="KW-1185">Reference proteome</keyword>
<keyword evidence="2" id="KW-1133">Transmembrane helix</keyword>
<feature type="region of interest" description="Disordered" evidence="1">
    <location>
        <begin position="348"/>
        <end position="374"/>
    </location>
</feature>
<feature type="compositionally biased region" description="Low complexity" evidence="1">
    <location>
        <begin position="195"/>
        <end position="218"/>
    </location>
</feature>
<comment type="caution">
    <text evidence="3">The sequence shown here is derived from an EMBL/GenBank/DDBJ whole genome shotgun (WGS) entry which is preliminary data.</text>
</comment>
<dbReference type="Proteomes" id="UP000023152">
    <property type="component" value="Unassembled WGS sequence"/>
</dbReference>
<reference evidence="3 4" key="1">
    <citation type="journal article" date="2013" name="Curr. Biol.">
        <title>The Genome of the Foraminiferan Reticulomyxa filosa.</title>
        <authorList>
            <person name="Glockner G."/>
            <person name="Hulsmann N."/>
            <person name="Schleicher M."/>
            <person name="Noegel A.A."/>
            <person name="Eichinger L."/>
            <person name="Gallinger C."/>
            <person name="Pawlowski J."/>
            <person name="Sierra R."/>
            <person name="Euteneuer U."/>
            <person name="Pillet L."/>
            <person name="Moustafa A."/>
            <person name="Platzer M."/>
            <person name="Groth M."/>
            <person name="Szafranski K."/>
            <person name="Schliwa M."/>
        </authorList>
    </citation>
    <scope>NUCLEOTIDE SEQUENCE [LARGE SCALE GENOMIC DNA]</scope>
</reference>
<keyword evidence="2" id="KW-0472">Membrane</keyword>
<feature type="compositionally biased region" description="Basic residues" evidence="1">
    <location>
        <begin position="219"/>
        <end position="235"/>
    </location>
</feature>
<dbReference type="EMBL" id="ASPP01026334">
    <property type="protein sequence ID" value="ETO07248.1"/>
    <property type="molecule type" value="Genomic_DNA"/>
</dbReference>
<evidence type="ECO:0000256" key="2">
    <source>
        <dbReference type="SAM" id="Phobius"/>
    </source>
</evidence>
<keyword evidence="2" id="KW-0812">Transmembrane</keyword>
<accession>X6LZ89</accession>
<feature type="compositionally biased region" description="Low complexity" evidence="1">
    <location>
        <begin position="351"/>
        <end position="363"/>
    </location>
</feature>
<sequence>MERAKKDMQKYQVENGHYRNIIRHSNSTKRNRVKRRPRMARSIRAIQKKATIDRTRQSTRKQRTRTVVIESSTSVTTAMIIVIPVTKAKAMRFLRLSCNPLCAPQCPPPTVPRTRTRRVAAAVAAVVVVATVHEVVANREPVDTDIDIIINIRINININTSTNINDDGNLNLPKKCPINHYKKKEKKFHHDVKPSSSSSSYSSSSSSKSFGSMSSSTQSRRRHAHGSKDQYRHRKQVSIIQEEHAALHANVSPDTFYHYLPSSGLKSPTQVQSVTKSLHSPTASTAATSSVQIRTRTISTIVSAGVGNVTKIQSFTEKHTTPTRYLEMIEGHTCNTPNDDLHRRKIKSQSNNRNDNNNNNNNNKHLPALSSRTSNKNILSKIKTLPRELPHILRHQTVLL</sequence>
<evidence type="ECO:0000313" key="3">
    <source>
        <dbReference type="EMBL" id="ETO07248.1"/>
    </source>
</evidence>
<feature type="transmembrane region" description="Helical" evidence="2">
    <location>
        <begin position="66"/>
        <end position="85"/>
    </location>
</feature>